<sequence length="105" mass="11452">MLDTLSLRACPGAAPEPIGCLTNCLHIRMTDSDMENPDLTPTTIPMGIFMSSADHTRVCKPSSTTVAPRVLHRDPRSVTNPRHSEDIGVARPNGFNAARHAMDMR</sequence>
<accession>A0ABM7UBG6</accession>
<dbReference type="EMBL" id="AP024958">
    <property type="protein sequence ID" value="BCZ85198.1"/>
    <property type="molecule type" value="Genomic_DNA"/>
</dbReference>
<evidence type="ECO:0000313" key="4">
    <source>
        <dbReference type="Proteomes" id="UP001319874"/>
    </source>
</evidence>
<feature type="compositionally biased region" description="Basic and acidic residues" evidence="1">
    <location>
        <begin position="71"/>
        <end position="88"/>
    </location>
</feature>
<proteinExistence type="predicted"/>
<protein>
    <submittedName>
        <fullName evidence="2">Uncharacterized protein</fullName>
    </submittedName>
</protein>
<gene>
    <name evidence="2" type="ORF">PTKU64_88730</name>
    <name evidence="3" type="ORF">PTKU64_89600</name>
</gene>
<feature type="region of interest" description="Disordered" evidence="1">
    <location>
        <begin position="62"/>
        <end position="105"/>
    </location>
</feature>
<organism evidence="2 4">
    <name type="scientific">Paraburkholderia terrae</name>
    <dbReference type="NCBI Taxonomy" id="311230"/>
    <lineage>
        <taxon>Bacteria</taxon>
        <taxon>Pseudomonadati</taxon>
        <taxon>Pseudomonadota</taxon>
        <taxon>Betaproteobacteria</taxon>
        <taxon>Burkholderiales</taxon>
        <taxon>Burkholderiaceae</taxon>
        <taxon>Paraburkholderia</taxon>
    </lineage>
</organism>
<evidence type="ECO:0000256" key="1">
    <source>
        <dbReference type="SAM" id="MobiDB-lite"/>
    </source>
</evidence>
<evidence type="ECO:0000313" key="2">
    <source>
        <dbReference type="EMBL" id="BCZ85198.1"/>
    </source>
</evidence>
<name>A0ABM7UBG6_9BURK</name>
<dbReference type="Proteomes" id="UP001319874">
    <property type="component" value="Chromosome 4"/>
</dbReference>
<keyword evidence="4" id="KW-1185">Reference proteome</keyword>
<dbReference type="RefSeq" id="WP_229517387.1">
    <property type="nucleotide sequence ID" value="NZ_AP024958.1"/>
</dbReference>
<reference evidence="2 4" key="1">
    <citation type="journal article" date="2022" name="Front. Microbiol.">
        <title>Identification and characterization of a novel class of self-sufficient cytochrome P450 hydroxylase involved in cyclohexanecarboxylate degradation in Paraburkholderia terrae strain KU-64.</title>
        <authorList>
            <person name="Yamamoto T."/>
            <person name="Hasegawa Y."/>
            <person name="Iwaki H."/>
        </authorList>
    </citation>
    <scope>NUCLEOTIDE SEQUENCE [LARGE SCALE GENOMIC DNA]</scope>
    <source>
        <strain evidence="2 4">KU-64</strain>
    </source>
</reference>
<evidence type="ECO:0000313" key="3">
    <source>
        <dbReference type="EMBL" id="BCZ85285.1"/>
    </source>
</evidence>
<dbReference type="EMBL" id="AP024958">
    <property type="protein sequence ID" value="BCZ85285.1"/>
    <property type="molecule type" value="Genomic_DNA"/>
</dbReference>